<keyword evidence="3" id="KW-1185">Reference proteome</keyword>
<feature type="compositionally biased region" description="Polar residues" evidence="1">
    <location>
        <begin position="185"/>
        <end position="199"/>
    </location>
</feature>
<protein>
    <submittedName>
        <fullName evidence="2">Uncharacterized protein</fullName>
    </submittedName>
</protein>
<feature type="compositionally biased region" description="Low complexity" evidence="1">
    <location>
        <begin position="168"/>
        <end position="177"/>
    </location>
</feature>
<reference evidence="2" key="1">
    <citation type="journal article" date="2020" name="Stud. Mycol.">
        <title>101 Dothideomycetes genomes: a test case for predicting lifestyles and emergence of pathogens.</title>
        <authorList>
            <person name="Haridas S."/>
            <person name="Albert R."/>
            <person name="Binder M."/>
            <person name="Bloem J."/>
            <person name="Labutti K."/>
            <person name="Salamov A."/>
            <person name="Andreopoulos B."/>
            <person name="Baker S."/>
            <person name="Barry K."/>
            <person name="Bills G."/>
            <person name="Bluhm B."/>
            <person name="Cannon C."/>
            <person name="Castanera R."/>
            <person name="Culley D."/>
            <person name="Daum C."/>
            <person name="Ezra D."/>
            <person name="Gonzalez J."/>
            <person name="Henrissat B."/>
            <person name="Kuo A."/>
            <person name="Liang C."/>
            <person name="Lipzen A."/>
            <person name="Lutzoni F."/>
            <person name="Magnuson J."/>
            <person name="Mondo S."/>
            <person name="Nolan M."/>
            <person name="Ohm R."/>
            <person name="Pangilinan J."/>
            <person name="Park H.-J."/>
            <person name="Ramirez L."/>
            <person name="Alfaro M."/>
            <person name="Sun H."/>
            <person name="Tritt A."/>
            <person name="Yoshinaga Y."/>
            <person name="Zwiers L.-H."/>
            <person name="Turgeon B."/>
            <person name="Goodwin S."/>
            <person name="Spatafora J."/>
            <person name="Crous P."/>
            <person name="Grigoriev I."/>
        </authorList>
    </citation>
    <scope>NUCLEOTIDE SEQUENCE</scope>
    <source>
        <strain evidence="2">CBS 130266</strain>
    </source>
</reference>
<organism evidence="2 3">
    <name type="scientific">Tothia fuscella</name>
    <dbReference type="NCBI Taxonomy" id="1048955"/>
    <lineage>
        <taxon>Eukaryota</taxon>
        <taxon>Fungi</taxon>
        <taxon>Dikarya</taxon>
        <taxon>Ascomycota</taxon>
        <taxon>Pezizomycotina</taxon>
        <taxon>Dothideomycetes</taxon>
        <taxon>Pleosporomycetidae</taxon>
        <taxon>Venturiales</taxon>
        <taxon>Cylindrosympodiaceae</taxon>
        <taxon>Tothia</taxon>
    </lineage>
</organism>
<feature type="compositionally biased region" description="Polar residues" evidence="1">
    <location>
        <begin position="100"/>
        <end position="143"/>
    </location>
</feature>
<feature type="compositionally biased region" description="Basic and acidic residues" evidence="1">
    <location>
        <begin position="418"/>
        <end position="432"/>
    </location>
</feature>
<feature type="compositionally biased region" description="Polar residues" evidence="1">
    <location>
        <begin position="30"/>
        <end position="43"/>
    </location>
</feature>
<dbReference type="EMBL" id="MU007029">
    <property type="protein sequence ID" value="KAF2431945.1"/>
    <property type="molecule type" value="Genomic_DNA"/>
</dbReference>
<feature type="compositionally biased region" description="Polar residues" evidence="1">
    <location>
        <begin position="152"/>
        <end position="167"/>
    </location>
</feature>
<feature type="compositionally biased region" description="Polar residues" evidence="1">
    <location>
        <begin position="83"/>
        <end position="92"/>
    </location>
</feature>
<dbReference type="Proteomes" id="UP000800235">
    <property type="component" value="Unassembled WGS sequence"/>
</dbReference>
<feature type="compositionally biased region" description="Basic and acidic residues" evidence="1">
    <location>
        <begin position="385"/>
        <end position="411"/>
    </location>
</feature>
<comment type="caution">
    <text evidence="2">The sequence shown here is derived from an EMBL/GenBank/DDBJ whole genome shotgun (WGS) entry which is preliminary data.</text>
</comment>
<evidence type="ECO:0000313" key="2">
    <source>
        <dbReference type="EMBL" id="KAF2431945.1"/>
    </source>
</evidence>
<feature type="region of interest" description="Disordered" evidence="1">
    <location>
        <begin position="1"/>
        <end position="213"/>
    </location>
</feature>
<accession>A0A9P4TZS5</accession>
<dbReference type="AlphaFoldDB" id="A0A9P4TZS5"/>
<proteinExistence type="predicted"/>
<dbReference type="OrthoDB" id="5377012at2759"/>
<feature type="region of interest" description="Disordered" evidence="1">
    <location>
        <begin position="361"/>
        <end position="432"/>
    </location>
</feature>
<evidence type="ECO:0000256" key="1">
    <source>
        <dbReference type="SAM" id="MobiDB-lite"/>
    </source>
</evidence>
<name>A0A9P4TZS5_9PEZI</name>
<evidence type="ECO:0000313" key="3">
    <source>
        <dbReference type="Proteomes" id="UP000800235"/>
    </source>
</evidence>
<gene>
    <name evidence="2" type="ORF">EJ08DRAFT_648602</name>
</gene>
<sequence>MATAEPAARPHDRHTRRRPFSSWMKRLANLKNSTSANSSSPQNGEKKHNHIPSVSKAKKHWNGKNNPYPESGHLHKAPEPSILSGNASSYNPGSDRPGSFGSNESFGHNPPLRSNRSAAPTLATNAETVSSDAGRSKAGTSATHGGFYEGRANSTFSSPQHSQESLATTLTTIQSTTPSGMLANPNPTQQPPVQFSHQYPVSPPASAVPTHLQHLQPSPNTYGAATANNMLSDDASIMTLASSSKRRRRHSLDTDASVRALAPSSLFGNSRESLPLSVLSSNVNFDAASALSSSRNQPSVSGLASAERASVYSASGVGAPALVSERNSYYSAKQGIDGASVRSGFLGHGRTESINGSFTGLVVNSPLNSPRDVEGPLGGGRSSRRTSEWKEGGDGNSVREEEREESLKEVDVDSDADMVERASRGGKLKREN</sequence>